<dbReference type="EMBL" id="JAPFFF010000015">
    <property type="protein sequence ID" value="KAK8867179.1"/>
    <property type="molecule type" value="Genomic_DNA"/>
</dbReference>
<dbReference type="Proteomes" id="UP001470230">
    <property type="component" value="Unassembled WGS sequence"/>
</dbReference>
<accession>A0ABR2IQG4</accession>
<feature type="region of interest" description="Disordered" evidence="1">
    <location>
        <begin position="131"/>
        <end position="171"/>
    </location>
</feature>
<protein>
    <submittedName>
        <fullName evidence="2">Uncharacterized protein</fullName>
    </submittedName>
</protein>
<comment type="caution">
    <text evidence="2">The sequence shown here is derived from an EMBL/GenBank/DDBJ whole genome shotgun (WGS) entry which is preliminary data.</text>
</comment>
<keyword evidence="3" id="KW-1185">Reference proteome</keyword>
<organism evidence="2 3">
    <name type="scientific">Tritrichomonas musculus</name>
    <dbReference type="NCBI Taxonomy" id="1915356"/>
    <lineage>
        <taxon>Eukaryota</taxon>
        <taxon>Metamonada</taxon>
        <taxon>Parabasalia</taxon>
        <taxon>Tritrichomonadida</taxon>
        <taxon>Tritrichomonadidae</taxon>
        <taxon>Tritrichomonas</taxon>
    </lineage>
</organism>
<evidence type="ECO:0000313" key="2">
    <source>
        <dbReference type="EMBL" id="KAK8867179.1"/>
    </source>
</evidence>
<proteinExistence type="predicted"/>
<gene>
    <name evidence="2" type="ORF">M9Y10_010155</name>
</gene>
<reference evidence="2 3" key="1">
    <citation type="submission" date="2024-04" db="EMBL/GenBank/DDBJ databases">
        <title>Tritrichomonas musculus Genome.</title>
        <authorList>
            <person name="Alves-Ferreira E."/>
            <person name="Grigg M."/>
            <person name="Lorenzi H."/>
            <person name="Galac M."/>
        </authorList>
    </citation>
    <scope>NUCLEOTIDE SEQUENCE [LARGE SCALE GENOMIC DNA]</scope>
    <source>
        <strain evidence="2 3">EAF2021</strain>
    </source>
</reference>
<evidence type="ECO:0000313" key="3">
    <source>
        <dbReference type="Proteomes" id="UP001470230"/>
    </source>
</evidence>
<sequence>MLNLQFHSFEFTQGVISPNDTVRISVTSLPDEQKQATTFNVSKMHLTTSTFNLKDSDNIQKIIVVFRKKKLGFIENIFASTIIRSNEFSNYYNSMKRINIYEPVQRKSQDNEQETGERKVVGTMILQIAKNDEASSKNSTNPDQATKNTDNNNEEEEEVADGIIFTDKSKK</sequence>
<feature type="compositionally biased region" description="Polar residues" evidence="1">
    <location>
        <begin position="136"/>
        <end position="150"/>
    </location>
</feature>
<name>A0ABR2IQG4_9EUKA</name>
<evidence type="ECO:0000256" key="1">
    <source>
        <dbReference type="SAM" id="MobiDB-lite"/>
    </source>
</evidence>